<gene>
    <name evidence="1" type="ORF">OESDEN_23729</name>
</gene>
<organism evidence="1 2">
    <name type="scientific">Oesophagostomum dentatum</name>
    <name type="common">Nodular worm</name>
    <dbReference type="NCBI Taxonomy" id="61180"/>
    <lineage>
        <taxon>Eukaryota</taxon>
        <taxon>Metazoa</taxon>
        <taxon>Ecdysozoa</taxon>
        <taxon>Nematoda</taxon>
        <taxon>Chromadorea</taxon>
        <taxon>Rhabditida</taxon>
        <taxon>Rhabditina</taxon>
        <taxon>Rhabditomorpha</taxon>
        <taxon>Strongyloidea</taxon>
        <taxon>Strongylidae</taxon>
        <taxon>Oesophagostomum</taxon>
    </lineage>
</organism>
<accession>A0A0B1RYF8</accession>
<protein>
    <submittedName>
        <fullName evidence="1">Uncharacterized protein</fullName>
    </submittedName>
</protein>
<keyword evidence="2" id="KW-1185">Reference proteome</keyword>
<name>A0A0B1RYF8_OESDE</name>
<evidence type="ECO:0000313" key="1">
    <source>
        <dbReference type="EMBL" id="KHJ76651.1"/>
    </source>
</evidence>
<dbReference type="EMBL" id="KN611544">
    <property type="protein sequence ID" value="KHJ76651.1"/>
    <property type="molecule type" value="Genomic_DNA"/>
</dbReference>
<sequence>MRSLEAIQMRMCTILPPHHLVTPYDLKIAVRVPTRLLLRSHLCDLFKLPYILYNLF</sequence>
<reference evidence="1 2" key="1">
    <citation type="submission" date="2014-03" db="EMBL/GenBank/DDBJ databases">
        <title>Draft genome of the hookworm Oesophagostomum dentatum.</title>
        <authorList>
            <person name="Mitreva M."/>
        </authorList>
    </citation>
    <scope>NUCLEOTIDE SEQUENCE [LARGE SCALE GENOMIC DNA]</scope>
    <source>
        <strain evidence="1 2">OD-Hann</strain>
    </source>
</reference>
<evidence type="ECO:0000313" key="2">
    <source>
        <dbReference type="Proteomes" id="UP000053660"/>
    </source>
</evidence>
<dbReference type="Proteomes" id="UP000053660">
    <property type="component" value="Unassembled WGS sequence"/>
</dbReference>
<proteinExistence type="predicted"/>
<dbReference type="AlphaFoldDB" id="A0A0B1RYF8"/>